<reference evidence="4 5" key="1">
    <citation type="submission" date="2017-05" db="EMBL/GenBank/DDBJ databases">
        <title>PacBio assembly of a Plasmodium knowlesi genome sequence with Hi-C correction and manual annotation of the SICAvar gene family.</title>
        <authorList>
            <person name="Lapp S.A."/>
            <person name="Geraldo J.A."/>
            <person name="Chien J.-T."/>
            <person name="Ay F."/>
            <person name="Pakala S.B."/>
            <person name="Batugedara G."/>
            <person name="Humphrey J.C."/>
            <person name="Debarry J.D."/>
            <person name="Le Roch K.G."/>
            <person name="Galinski M.R."/>
            <person name="Kissinger J.C."/>
        </authorList>
    </citation>
    <scope>NUCLEOTIDE SEQUENCE [LARGE SCALE GENOMIC DNA]</scope>
    <source>
        <strain evidence="5">Malayan Strain Pk1 (A+)</strain>
    </source>
</reference>
<dbReference type="InterPro" id="IPR024285">
    <property type="entry name" value="SICA_extracell_b"/>
</dbReference>
<dbReference type="InterPro" id="IPR024290">
    <property type="entry name" value="SICA_extracell_a"/>
</dbReference>
<feature type="domain" description="Schizont-infected cell agglutination extracellular beta" evidence="1">
    <location>
        <begin position="931"/>
        <end position="1111"/>
    </location>
</feature>
<feature type="domain" description="Schizont-infected cell agglutination extracellular beta" evidence="1">
    <location>
        <begin position="526"/>
        <end position="684"/>
    </location>
</feature>
<dbReference type="OrthoDB" id="389533at2759"/>
<protein>
    <submittedName>
        <fullName evidence="4">SICAvar type I</fullName>
    </submittedName>
</protein>
<evidence type="ECO:0000313" key="4">
    <source>
        <dbReference type="EMBL" id="OTN64248.1"/>
    </source>
</evidence>
<dbReference type="VEuPathDB" id="PlasmoDB:PKNOH_S140224100"/>
<evidence type="ECO:0000259" key="3">
    <source>
        <dbReference type="Pfam" id="PF12887"/>
    </source>
</evidence>
<feature type="domain" description="Schizont-infected cell agglutination extracellular beta" evidence="1">
    <location>
        <begin position="1172"/>
        <end position="1364"/>
    </location>
</feature>
<evidence type="ECO:0000313" key="5">
    <source>
        <dbReference type="Proteomes" id="UP000195012"/>
    </source>
</evidence>
<dbReference type="Pfam" id="PF12887">
    <property type="entry name" value="SICA_alpha"/>
    <property type="match status" value="1"/>
</dbReference>
<name>A0A1Y3DM12_PLAKN</name>
<sequence length="1555" mass="174323">MAAAQAVPNGGLLEEWMKTVVNKNGGTFSSRKEAMEQMKEDLRTTWEELTQWLVGRWESYEISRLCESAGDILKGEESNWHRGEYLRNVCKGIVEIKYFMRGVKTIRLKQGDTKDEDPVITPLTNEEAYRRCIVGTVALSEIYGDHCHLKDVIDHISRNVENNLKKKHSQAAKNLDKCKNIDQIALIFGKALLQEEIKRRAQAERAGRKNENWRIWVPWNYWKDVCKVPRRDPTKLQQQREENAQHMTEFLKVGDNSSSSSSAGTPSISDVLVNDDYSLDQNTLQKVFRGAMQLDGSFQVGGALQKIRKATEQVQADGCMKQEGKTLCQRLECAKKRWELNNKAQQQNFWDNYVKPQLEKLLPTSNDSAALTDYCKDASNLDSANKEACKHMTKFLHQMYKNSNGSTKEYSDQIIKCVLLKEYANKLKEKAKEGGYCSIDDGLQKAFEKSKDFMKNGTSQCGDPNDNKCFECKWTDTTNDGLDNCRIDSSQSEKVQDKVKTLFSSHNQTQDPKIQETLAQFNTNNSLCEYVNCAAKRWKENNSTSGHGSGQEEFWEENGPMKKLWDELANKMKDSNGKDASGSGQCGSFGTEAEKAACKYLHAGLTHLYTTTASSSVLDNPSFRQTMGCFLLHSYAKYMKDKAICNIDKGIQEAFKNNNATCSSGKEPCVPCQWNDTSMENCTVQTSTNDTGTARDKVEGIFQEDKDKNISTMLTAINKMETLCNRLQCIASHLNSTNGQKPSITSADTFWTTSGEVERLWNDLSNAMTNNGNDAGDCGTVDSDRPATNPERKACQYLTAGFEKLKEIAASNGNGTKILDKDPSLKQAMGCLLLKEYAKRMKGKSKCVIESGIKEAFNSWNRSITNGTCNGTEPCVPCQWNDTNIDQCKIGIIDAAGDITQTAVKDKLTHVQSKIDNTSTETLPNINSMSTLCDYIRCAAPKWFKNKNGTNGNSKHSWCDFWEEVGVKPELVKMFTAIRTNGNNKSKQTNVVCDQFGDDNPDSVERRACNHITAGLDYIKKIPNGAASKQSNGQDNQLLQRAVGCIALNMYADKIRDESDKVCPIGEEKINKMFEEWNNNNNSSSSTPCNGVSGTNSCFKCTREKDFNSCDLLVNKDLIATASSGGSSPCNNNDNDKDKVPKQMNNLLNEDKSTINTKMKQTLDKITDMKSSFCTQVQCAIKKKLKSKNGQTPSSGTTQPWKNIEEDATKELKELLEYMSQSKNQEKVNQYCKDNEDKWNKIGHKEGRTNKAACLLFASGLKHIYTHDNGRVNGRVDGRVNGPSFGQTMGCLFLKEYAKQLQTMANEKKKGYSWVHPLCDIDKGIEHAFNKSSDIMNGTPPCNNGNNSCFVCTWHNNDYDKCKIGNDQIQDQVKPLLGTKSDSMEKTLENTVCPILLTDLLTPFLPLAPVSIGLSAMAYYLWKYFGPLGKGGQRFRRSPAEIPGPSVQEQVLDHVEEAGSHEYRLVKKRKPRSAATRTERSGHANRRAIIEIHFEVLDECQKGDTQLNQKDFLELLVQEFMGSEFMKEEQVPKEEVLMEGVPIERVPILGSGFMV</sequence>
<dbReference type="Pfam" id="PF12878">
    <property type="entry name" value="SICA_beta"/>
    <property type="match status" value="5"/>
</dbReference>
<feature type="domain" description="Schizont-infected cell agglutination extracellular beta" evidence="1">
    <location>
        <begin position="326"/>
        <end position="487"/>
    </location>
</feature>
<dbReference type="VEuPathDB" id="PlasmoDB:PKA1H_140011900"/>
<dbReference type="VEuPathDB" id="PlasmoDB:PKNH_1407000"/>
<dbReference type="EMBL" id="NETL01000028">
    <property type="protein sequence ID" value="OTN64248.1"/>
    <property type="molecule type" value="Genomic_DNA"/>
</dbReference>
<organism evidence="4 5">
    <name type="scientific">Plasmodium knowlesi</name>
    <dbReference type="NCBI Taxonomy" id="5850"/>
    <lineage>
        <taxon>Eukaryota</taxon>
        <taxon>Sar</taxon>
        <taxon>Alveolata</taxon>
        <taxon>Apicomplexa</taxon>
        <taxon>Aconoidasida</taxon>
        <taxon>Haemosporida</taxon>
        <taxon>Plasmodiidae</taxon>
        <taxon>Plasmodium</taxon>
        <taxon>Plasmodium (Plasmodium)</taxon>
    </lineage>
</organism>
<dbReference type="Pfam" id="PF12879">
    <property type="entry name" value="SICA_C"/>
    <property type="match status" value="1"/>
</dbReference>
<dbReference type="Proteomes" id="UP000195012">
    <property type="component" value="Unassembled WGS sequence"/>
</dbReference>
<accession>A0A1Y3DM12</accession>
<proteinExistence type="predicted"/>
<feature type="domain" description="Schizont-infected cell agglutination extracellular beta" evidence="1">
    <location>
        <begin position="722"/>
        <end position="890"/>
    </location>
</feature>
<comment type="caution">
    <text evidence="4">The sequence shown here is derived from an EMBL/GenBank/DDBJ whole genome shotgun (WGS) entry which is preliminary data.</text>
</comment>
<dbReference type="InterPro" id="IPR024288">
    <property type="entry name" value="SICA_C"/>
</dbReference>
<gene>
    <name evidence="4" type="ORF">PKNOH_S140224100</name>
</gene>
<evidence type="ECO:0000259" key="2">
    <source>
        <dbReference type="Pfam" id="PF12879"/>
    </source>
</evidence>
<feature type="domain" description="Schizont-infected cell agglutination C-terminal" evidence="2">
    <location>
        <begin position="1423"/>
        <end position="1549"/>
    </location>
</feature>
<evidence type="ECO:0000259" key="1">
    <source>
        <dbReference type="Pfam" id="PF12878"/>
    </source>
</evidence>
<feature type="domain" description="Schizont-infected cell agglutination extracellular alpha" evidence="3">
    <location>
        <begin position="11"/>
        <end position="199"/>
    </location>
</feature>